<feature type="region of interest" description="Disordered" evidence="9">
    <location>
        <begin position="98"/>
        <end position="158"/>
    </location>
</feature>
<keyword evidence="3" id="KW-0479">Metal-binding</keyword>
<evidence type="ECO:0000313" key="12">
    <source>
        <dbReference type="EMBL" id="KAG0327713.1"/>
    </source>
</evidence>
<dbReference type="InterPro" id="IPR051653">
    <property type="entry name" value="E3_ligase_sorting_rcpt"/>
</dbReference>
<dbReference type="FunFam" id="3.30.40.10:FF:000388">
    <property type="entry name" value="Putative RING zinc finger domain superfamily protein"/>
    <property type="match status" value="1"/>
</dbReference>
<dbReference type="Gene3D" id="3.30.40.10">
    <property type="entry name" value="Zinc/RING finger domain, C3HC4 (zinc finger)"/>
    <property type="match status" value="1"/>
</dbReference>
<dbReference type="GO" id="GO:0016020">
    <property type="term" value="C:membrane"/>
    <property type="evidence" value="ECO:0007669"/>
    <property type="project" value="UniProtKB-SubCell"/>
</dbReference>
<keyword evidence="6 10" id="KW-1133">Transmembrane helix</keyword>
<dbReference type="InterPro" id="IPR001841">
    <property type="entry name" value="Znf_RING"/>
</dbReference>
<dbReference type="Proteomes" id="UP000738325">
    <property type="component" value="Unassembled WGS sequence"/>
</dbReference>
<dbReference type="EMBL" id="JAAAIP010000049">
    <property type="protein sequence ID" value="KAG0327713.1"/>
    <property type="molecule type" value="Genomic_DNA"/>
</dbReference>
<evidence type="ECO:0000256" key="8">
    <source>
        <dbReference type="PROSITE-ProRule" id="PRU00175"/>
    </source>
</evidence>
<keyword evidence="4 8" id="KW-0863">Zinc-finger</keyword>
<evidence type="ECO:0000256" key="1">
    <source>
        <dbReference type="ARBA" id="ARBA00004167"/>
    </source>
</evidence>
<dbReference type="InterPro" id="IPR013083">
    <property type="entry name" value="Znf_RING/FYVE/PHD"/>
</dbReference>
<dbReference type="PANTHER" id="PTHR47168:SF1">
    <property type="entry name" value="OS02G0798600 PROTEIN"/>
    <property type="match status" value="1"/>
</dbReference>
<feature type="compositionally biased region" description="Basic and acidic residues" evidence="9">
    <location>
        <begin position="101"/>
        <end position="126"/>
    </location>
</feature>
<feature type="domain" description="RING-type" evidence="11">
    <location>
        <begin position="641"/>
        <end position="683"/>
    </location>
</feature>
<proteinExistence type="predicted"/>
<keyword evidence="13" id="KW-1185">Reference proteome</keyword>
<evidence type="ECO:0000313" key="13">
    <source>
        <dbReference type="Proteomes" id="UP000738325"/>
    </source>
</evidence>
<feature type="compositionally biased region" description="Acidic residues" evidence="9">
    <location>
        <begin position="491"/>
        <end position="500"/>
    </location>
</feature>
<dbReference type="PANTHER" id="PTHR47168">
    <property type="entry name" value="RING ZINC FINGER DOMAIN SUPERFAMILY PROTEIN-RELATED"/>
    <property type="match status" value="1"/>
</dbReference>
<gene>
    <name evidence="12" type="ORF">BGZ99_006974</name>
</gene>
<feature type="compositionally biased region" description="Polar residues" evidence="9">
    <location>
        <begin position="580"/>
        <end position="590"/>
    </location>
</feature>
<dbReference type="Pfam" id="PF13639">
    <property type="entry name" value="zf-RING_2"/>
    <property type="match status" value="1"/>
</dbReference>
<feature type="compositionally biased region" description="Basic residues" evidence="9">
    <location>
        <begin position="616"/>
        <end position="628"/>
    </location>
</feature>
<feature type="region of interest" description="Disordered" evidence="9">
    <location>
        <begin position="491"/>
        <end position="631"/>
    </location>
</feature>
<comment type="caution">
    <text evidence="12">The sequence shown here is derived from an EMBL/GenBank/DDBJ whole genome shotgun (WGS) entry which is preliminary data.</text>
</comment>
<keyword evidence="2 10" id="KW-0812">Transmembrane</keyword>
<feature type="compositionally biased region" description="Basic and acidic residues" evidence="9">
    <location>
        <begin position="134"/>
        <end position="144"/>
    </location>
</feature>
<dbReference type="PROSITE" id="PS50089">
    <property type="entry name" value="ZF_RING_2"/>
    <property type="match status" value="1"/>
</dbReference>
<organism evidence="12 13">
    <name type="scientific">Dissophora globulifera</name>
    <dbReference type="NCBI Taxonomy" id="979702"/>
    <lineage>
        <taxon>Eukaryota</taxon>
        <taxon>Fungi</taxon>
        <taxon>Fungi incertae sedis</taxon>
        <taxon>Mucoromycota</taxon>
        <taxon>Mortierellomycotina</taxon>
        <taxon>Mortierellomycetes</taxon>
        <taxon>Mortierellales</taxon>
        <taxon>Mortierellaceae</taxon>
        <taxon>Dissophora</taxon>
    </lineage>
</organism>
<protein>
    <recommendedName>
        <fullName evidence="11">RING-type domain-containing protein</fullName>
    </recommendedName>
</protein>
<feature type="region of interest" description="Disordered" evidence="9">
    <location>
        <begin position="246"/>
        <end position="272"/>
    </location>
</feature>
<dbReference type="OrthoDB" id="8062037at2759"/>
<feature type="compositionally biased region" description="Acidic residues" evidence="9">
    <location>
        <begin position="540"/>
        <end position="576"/>
    </location>
</feature>
<evidence type="ECO:0000256" key="9">
    <source>
        <dbReference type="SAM" id="MobiDB-lite"/>
    </source>
</evidence>
<evidence type="ECO:0000256" key="6">
    <source>
        <dbReference type="ARBA" id="ARBA00022989"/>
    </source>
</evidence>
<keyword evidence="7 10" id="KW-0472">Membrane</keyword>
<evidence type="ECO:0000256" key="2">
    <source>
        <dbReference type="ARBA" id="ARBA00022692"/>
    </source>
</evidence>
<accession>A0A9P6RRZ0</accession>
<dbReference type="AlphaFoldDB" id="A0A9P6RRZ0"/>
<dbReference type="SMART" id="SM00184">
    <property type="entry name" value="RING"/>
    <property type="match status" value="1"/>
</dbReference>
<dbReference type="SUPFAM" id="SSF57850">
    <property type="entry name" value="RING/U-box"/>
    <property type="match status" value="1"/>
</dbReference>
<evidence type="ECO:0000256" key="4">
    <source>
        <dbReference type="ARBA" id="ARBA00022771"/>
    </source>
</evidence>
<comment type="subcellular location">
    <subcellularLocation>
        <location evidence="1">Membrane</location>
        <topology evidence="1">Single-pass membrane protein</topology>
    </subcellularLocation>
</comment>
<keyword evidence="5" id="KW-0862">Zinc</keyword>
<reference evidence="12" key="1">
    <citation type="journal article" date="2020" name="Fungal Divers.">
        <title>Resolving the Mortierellaceae phylogeny through synthesis of multi-gene phylogenetics and phylogenomics.</title>
        <authorList>
            <person name="Vandepol N."/>
            <person name="Liber J."/>
            <person name="Desiro A."/>
            <person name="Na H."/>
            <person name="Kennedy M."/>
            <person name="Barry K."/>
            <person name="Grigoriev I.V."/>
            <person name="Miller A.N."/>
            <person name="O'Donnell K."/>
            <person name="Stajich J.E."/>
            <person name="Bonito G."/>
        </authorList>
    </citation>
    <scope>NUCLEOTIDE SEQUENCE</scope>
    <source>
        <strain evidence="12">REB-010B</strain>
    </source>
</reference>
<evidence type="ECO:0000256" key="10">
    <source>
        <dbReference type="SAM" id="Phobius"/>
    </source>
</evidence>
<evidence type="ECO:0000256" key="3">
    <source>
        <dbReference type="ARBA" id="ARBA00022723"/>
    </source>
</evidence>
<feature type="transmembrane region" description="Helical" evidence="10">
    <location>
        <begin position="348"/>
        <end position="373"/>
    </location>
</feature>
<evidence type="ECO:0000259" key="11">
    <source>
        <dbReference type="PROSITE" id="PS50089"/>
    </source>
</evidence>
<evidence type="ECO:0000256" key="5">
    <source>
        <dbReference type="ARBA" id="ARBA00022833"/>
    </source>
</evidence>
<sequence length="702" mass="77182">MPTMPQPWLALMPCTLKTVIDPAILQLDASVIILYPTPDADCLNVLESGDSLVSPLMVLDPKSAEQLIWTLENLDSSAVAMATLSRWAVEDATVNEGAEMDLGKDATTRTERKDTAERTAEQEAALRVRGVSENVRRDRADSSDRPPSSSDLTSINKDRLERADMEVVMPLTSYRPLSSSLFNRRQEWTHVNYDQPGHNEDSITTDRSVKDENDALDSMTPAAFATSSSPTPLSAVAKDAAANAQGESDVETGTVISEPATAQSRHPKARTRPNRLIQRAQSILPSQILDEVQSSLMLLKDPRQQQANGLHTLWGSSSGYLQHYSRGSSGGNNRIAGSYTATTVSGKLAMVLMSTICGVGIGMFGALLFVVALKIRLFQSRRFNRSNLGGQQQLHRDQHAQQQQLHQMREFKKVIPKVVLEGYGIRTVVAMLPNSVTLSSCSLTGAAKTSRRKKSASKSIGGVRALSTVAKSVRRRLAFAEDVIDMGEWLEEQEEDENNEGDVHIGASTGRQSPVHPRRRTRGIPAASSAPMARAHDCECDCDLVDSEDENEDEDEDVEKEGKEDDSDDSSSEVEGDSSATTTEVTTSMDMEQITAAIMTATRQSDTTRDRCCPAHGHRRRNRKKKQGQRPFANVNAQTMCAICLGEYEVGDQVRALPCFHQYHLGCIDPWLLNVTALCPICKRDLWPVTAQQSEREPDEDD</sequence>
<evidence type="ECO:0000256" key="7">
    <source>
        <dbReference type="ARBA" id="ARBA00023136"/>
    </source>
</evidence>
<name>A0A9P6RRZ0_9FUNG</name>
<dbReference type="GO" id="GO:0008270">
    <property type="term" value="F:zinc ion binding"/>
    <property type="evidence" value="ECO:0007669"/>
    <property type="project" value="UniProtKB-KW"/>
</dbReference>